<dbReference type="RefSeq" id="WP_089355820.1">
    <property type="nucleotide sequence ID" value="NZ_FZPD01000002.1"/>
</dbReference>
<name>A0A239GXM8_EKHLU</name>
<evidence type="ECO:0000259" key="2">
    <source>
        <dbReference type="Pfam" id="PF01910"/>
    </source>
</evidence>
<dbReference type="OrthoDB" id="5886358at2"/>
<dbReference type="InterPro" id="IPR051614">
    <property type="entry name" value="UPF0045_domain"/>
</dbReference>
<dbReference type="Pfam" id="PF01910">
    <property type="entry name" value="Thiamine_BP"/>
    <property type="match status" value="1"/>
</dbReference>
<dbReference type="Proteomes" id="UP000198393">
    <property type="component" value="Unassembled WGS sequence"/>
</dbReference>
<evidence type="ECO:0000256" key="1">
    <source>
        <dbReference type="ARBA" id="ARBA00010272"/>
    </source>
</evidence>
<feature type="domain" description="Thiamine-binding protein" evidence="2">
    <location>
        <begin position="9"/>
        <end position="93"/>
    </location>
</feature>
<dbReference type="PANTHER" id="PTHR33777">
    <property type="entry name" value="UPF0045 PROTEIN ECM15"/>
    <property type="match status" value="1"/>
</dbReference>
<dbReference type="GO" id="GO:0005829">
    <property type="term" value="C:cytosol"/>
    <property type="evidence" value="ECO:0007669"/>
    <property type="project" value="TreeGrafter"/>
</dbReference>
<evidence type="ECO:0000313" key="4">
    <source>
        <dbReference type="Proteomes" id="UP000198393"/>
    </source>
</evidence>
<organism evidence="3 4">
    <name type="scientific">Ekhidna lutea</name>
    <dbReference type="NCBI Taxonomy" id="447679"/>
    <lineage>
        <taxon>Bacteria</taxon>
        <taxon>Pseudomonadati</taxon>
        <taxon>Bacteroidota</taxon>
        <taxon>Cytophagia</taxon>
        <taxon>Cytophagales</taxon>
        <taxon>Reichenbachiellaceae</taxon>
        <taxon>Ekhidna</taxon>
    </lineage>
</organism>
<evidence type="ECO:0000313" key="3">
    <source>
        <dbReference type="EMBL" id="SNS73959.1"/>
    </source>
</evidence>
<dbReference type="SUPFAM" id="SSF89957">
    <property type="entry name" value="MTH1187/YkoF-like"/>
    <property type="match status" value="1"/>
</dbReference>
<dbReference type="AlphaFoldDB" id="A0A239GXM8"/>
<dbReference type="Gene3D" id="3.30.70.930">
    <property type="match status" value="1"/>
</dbReference>
<keyword evidence="4" id="KW-1185">Reference proteome</keyword>
<reference evidence="3 4" key="1">
    <citation type="submission" date="2017-06" db="EMBL/GenBank/DDBJ databases">
        <authorList>
            <person name="Kim H.J."/>
            <person name="Triplett B.A."/>
        </authorList>
    </citation>
    <scope>NUCLEOTIDE SEQUENCE [LARGE SCALE GENOMIC DNA]</scope>
    <source>
        <strain evidence="3 4">DSM 19307</strain>
    </source>
</reference>
<dbReference type="InterPro" id="IPR029756">
    <property type="entry name" value="MTH1187/YkoF-like"/>
</dbReference>
<dbReference type="InterPro" id="IPR002767">
    <property type="entry name" value="Thiamine_BP"/>
</dbReference>
<comment type="similarity">
    <text evidence="1">Belongs to the UPF0045 family.</text>
</comment>
<gene>
    <name evidence="3" type="ORF">SAMN05421640_1058</name>
</gene>
<proteinExistence type="inferred from homology"/>
<dbReference type="PANTHER" id="PTHR33777:SF1">
    <property type="entry name" value="UPF0045 PROTEIN ECM15"/>
    <property type="match status" value="1"/>
</dbReference>
<protein>
    <submittedName>
        <fullName evidence="3">Uncharacterized conserved protein YqgV, UPF0045/DUF77 family</fullName>
    </submittedName>
</protein>
<dbReference type="EMBL" id="FZPD01000002">
    <property type="protein sequence ID" value="SNS73959.1"/>
    <property type="molecule type" value="Genomic_DNA"/>
</dbReference>
<accession>A0A239GXM8</accession>
<sequence>MTDKDIQLAIQVVPLERDGDTYQKIDAAIDVIQRSGVQYMITPMETVMQGPYEKLQEVARDAQEALVAAGCKEFLVNIKMHVRLDEHVTMEEKRLDR</sequence>